<dbReference type="PANTHER" id="PTHR46677:SF1">
    <property type="entry name" value="SMC5-SMC6 COMPLEX LOCALIZATION FACTOR PROTEIN 1"/>
    <property type="match status" value="1"/>
</dbReference>
<dbReference type="SMART" id="SM00868">
    <property type="entry name" value="zf-AD"/>
    <property type="match status" value="1"/>
</dbReference>
<keyword evidence="1" id="KW-0479">Metal-binding</keyword>
<dbReference type="GO" id="GO:0035861">
    <property type="term" value="C:site of double-strand break"/>
    <property type="evidence" value="ECO:0007669"/>
    <property type="project" value="TreeGrafter"/>
</dbReference>
<dbReference type="GO" id="GO:0008270">
    <property type="term" value="F:zinc ion binding"/>
    <property type="evidence" value="ECO:0007669"/>
    <property type="project" value="UniProtKB-UniRule"/>
</dbReference>
<dbReference type="PANTHER" id="PTHR46677">
    <property type="entry name" value="SMC5-SMC6 COMPLEX LOCALIZATION FACTOR PROTEIN 1"/>
    <property type="match status" value="1"/>
</dbReference>
<keyword evidence="1" id="KW-0863">Zinc-finger</keyword>
<feature type="binding site" evidence="1">
    <location>
        <position position="55"/>
    </location>
    <ligand>
        <name>Zn(2+)</name>
        <dbReference type="ChEBI" id="CHEBI:29105"/>
    </ligand>
</feature>
<dbReference type="PROSITE" id="PS00028">
    <property type="entry name" value="ZINC_FINGER_C2H2_1"/>
    <property type="match status" value="1"/>
</dbReference>
<dbReference type="AlphaFoldDB" id="A0A8S0ZX46"/>
<dbReference type="GO" id="GO:1990166">
    <property type="term" value="P:protein localization to site of double-strand break"/>
    <property type="evidence" value="ECO:0007669"/>
    <property type="project" value="TreeGrafter"/>
</dbReference>
<dbReference type="Proteomes" id="UP000494256">
    <property type="component" value="Unassembled WGS sequence"/>
</dbReference>
<protein>
    <recommendedName>
        <fullName evidence="2">ZAD domain-containing protein</fullName>
    </recommendedName>
</protein>
<keyword evidence="1" id="KW-0862">Zinc</keyword>
<dbReference type="InterPro" id="IPR036420">
    <property type="entry name" value="BRCT_dom_sf"/>
</dbReference>
<dbReference type="SUPFAM" id="SSF52113">
    <property type="entry name" value="BRCT domain"/>
    <property type="match status" value="1"/>
</dbReference>
<feature type="binding site" evidence="1">
    <location>
        <position position="8"/>
    </location>
    <ligand>
        <name>Zn(2+)</name>
        <dbReference type="ChEBI" id="CHEBI:29105"/>
    </ligand>
</feature>
<dbReference type="PROSITE" id="PS51915">
    <property type="entry name" value="ZAD"/>
    <property type="match status" value="1"/>
</dbReference>
<dbReference type="GO" id="GO:2000781">
    <property type="term" value="P:positive regulation of double-strand break repair"/>
    <property type="evidence" value="ECO:0007669"/>
    <property type="project" value="InterPro"/>
</dbReference>
<reference evidence="3 4" key="1">
    <citation type="submission" date="2020-04" db="EMBL/GenBank/DDBJ databases">
        <authorList>
            <person name="Wallbank WR R."/>
            <person name="Pardo Diaz C."/>
            <person name="Kozak K."/>
            <person name="Martin S."/>
            <person name="Jiggins C."/>
            <person name="Moest M."/>
            <person name="Warren A I."/>
            <person name="Byers J.R.P. K."/>
            <person name="Montejo-Kovacevich G."/>
            <person name="Yen C E."/>
        </authorList>
    </citation>
    <scope>NUCLEOTIDE SEQUENCE [LARGE SCALE GENOMIC DNA]</scope>
</reference>
<accession>A0A8S0ZX46</accession>
<dbReference type="SUPFAM" id="SSF57716">
    <property type="entry name" value="Glucocorticoid receptor-like (DNA-binding domain)"/>
    <property type="match status" value="1"/>
</dbReference>
<evidence type="ECO:0000256" key="1">
    <source>
        <dbReference type="PROSITE-ProRule" id="PRU01263"/>
    </source>
</evidence>
<dbReference type="GO" id="GO:0005634">
    <property type="term" value="C:nucleus"/>
    <property type="evidence" value="ECO:0007669"/>
    <property type="project" value="InterPro"/>
</dbReference>
<dbReference type="OrthoDB" id="2570713at2759"/>
<sequence length="680" mass="78677">MGSRFQKCRLCLKLGEFCSIFDQDDSIKLSDMVMSFTSIQIYEGDGLSDRVCTSCIENLSTAYLFKQQCERIDMLLRKCPDTSLNESSVSDYNDFFNKEFHMHDGCDSTIEEYVTAEGDNDENFFKDNMEGNSFQEISDETDSDVDSIKCVCCNESYSKLGTHTCRTTCTIEQNQLQRSSSNETLVASDVRPLIPPAHSTQPLQPRATKPLPDIPENVDITCVLCDEKYDQYDQYVIHLNRCTTNVKLHHFVCSACHDMFTEKLAYLEHVKLQHFKVTTKERVVHYTAGFIDSGEDCVDFVPTLEKIRKPKAVRRQIGWSVEDIYQEIECKKKLEEAETPTTSPLKNFFSKLGNESLSRQSTPKKVSFRKLIETGKEKTASYLPFQKYIQNYKLKKKANAYSPIKSKLQVSTKIKTTLPELTSDSDYHSPSGTSEESWRLKQNLICACDKKVFMLSESLNNRDRIAAMISELGGVVAENTKMEMLATHFVAVLPNDTFTGMMVCALATGKWLIHVNFIYDSFRCKKFLQEYLYEWLKHPKILEIDHTSVEVAKAAVYWHLELDEHSAQYPFEGKQIVLIMKKKYRQYYQMIFKTLKAKPVTYDPRTPGSCCTADYCFVDMKIIERVKLRFFARHNVPVFPYQYILVYLLKRGQVEDEHKYLLQDCKKYSKDTMFLLNNTY</sequence>
<organism evidence="3 4">
    <name type="scientific">Arctia plantaginis</name>
    <name type="common">Wood tiger moth</name>
    <name type="synonym">Phalaena plantaginis</name>
    <dbReference type="NCBI Taxonomy" id="874455"/>
    <lineage>
        <taxon>Eukaryota</taxon>
        <taxon>Metazoa</taxon>
        <taxon>Ecdysozoa</taxon>
        <taxon>Arthropoda</taxon>
        <taxon>Hexapoda</taxon>
        <taxon>Insecta</taxon>
        <taxon>Pterygota</taxon>
        <taxon>Neoptera</taxon>
        <taxon>Endopterygota</taxon>
        <taxon>Lepidoptera</taxon>
        <taxon>Glossata</taxon>
        <taxon>Ditrysia</taxon>
        <taxon>Noctuoidea</taxon>
        <taxon>Erebidae</taxon>
        <taxon>Arctiinae</taxon>
        <taxon>Arctia</taxon>
    </lineage>
</organism>
<dbReference type="InterPro" id="IPR013087">
    <property type="entry name" value="Znf_C2H2_type"/>
</dbReference>
<evidence type="ECO:0000259" key="2">
    <source>
        <dbReference type="PROSITE" id="PS51915"/>
    </source>
</evidence>
<evidence type="ECO:0000313" key="3">
    <source>
        <dbReference type="EMBL" id="CAB3237292.1"/>
    </source>
</evidence>
<feature type="domain" description="ZAD" evidence="2">
    <location>
        <begin position="6"/>
        <end position="79"/>
    </location>
</feature>
<dbReference type="Pfam" id="PF07776">
    <property type="entry name" value="zf-AD"/>
    <property type="match status" value="1"/>
</dbReference>
<dbReference type="InterPro" id="IPR042479">
    <property type="entry name" value="Slf1"/>
</dbReference>
<feature type="binding site" evidence="1">
    <location>
        <position position="52"/>
    </location>
    <ligand>
        <name>Zn(2+)</name>
        <dbReference type="ChEBI" id="CHEBI:29105"/>
    </ligand>
</feature>
<dbReference type="Gene3D" id="3.40.50.10190">
    <property type="entry name" value="BRCT domain"/>
    <property type="match status" value="2"/>
</dbReference>
<dbReference type="Gene3D" id="3.40.1800.20">
    <property type="match status" value="1"/>
</dbReference>
<dbReference type="InterPro" id="IPR012934">
    <property type="entry name" value="Znf_AD"/>
</dbReference>
<comment type="caution">
    <text evidence="3">The sequence shown here is derived from an EMBL/GenBank/DDBJ whole genome shotgun (WGS) entry which is preliminary data.</text>
</comment>
<dbReference type="GO" id="GO:0006974">
    <property type="term" value="P:DNA damage response"/>
    <property type="evidence" value="ECO:0007669"/>
    <property type="project" value="TreeGrafter"/>
</dbReference>
<gene>
    <name evidence="3" type="ORF">APLA_LOCUS7804</name>
</gene>
<dbReference type="EMBL" id="CADEBD010000303">
    <property type="protein sequence ID" value="CAB3237292.1"/>
    <property type="molecule type" value="Genomic_DNA"/>
</dbReference>
<feature type="binding site" evidence="1">
    <location>
        <position position="11"/>
    </location>
    <ligand>
        <name>Zn(2+)</name>
        <dbReference type="ChEBI" id="CHEBI:29105"/>
    </ligand>
</feature>
<name>A0A8S0ZX46_ARCPL</name>
<evidence type="ECO:0000313" key="4">
    <source>
        <dbReference type="Proteomes" id="UP000494256"/>
    </source>
</evidence>
<proteinExistence type="predicted"/>